<accession>A0A6J6RWQ2</accession>
<keyword evidence="4" id="KW-0472">Membrane</keyword>
<proteinExistence type="predicted"/>
<dbReference type="Gene3D" id="1.20.5.1930">
    <property type="match status" value="1"/>
</dbReference>
<dbReference type="Pfam" id="PF02518">
    <property type="entry name" value="HATPase_c"/>
    <property type="match status" value="1"/>
</dbReference>
<dbReference type="GO" id="GO:0016020">
    <property type="term" value="C:membrane"/>
    <property type="evidence" value="ECO:0007669"/>
    <property type="project" value="InterPro"/>
</dbReference>
<evidence type="ECO:0000256" key="2">
    <source>
        <dbReference type="ARBA" id="ARBA00022777"/>
    </source>
</evidence>
<protein>
    <submittedName>
        <fullName evidence="7">Unannotated protein</fullName>
    </submittedName>
</protein>
<evidence type="ECO:0000313" key="7">
    <source>
        <dbReference type="EMBL" id="CAB4726789.1"/>
    </source>
</evidence>
<dbReference type="PANTHER" id="PTHR24421">
    <property type="entry name" value="NITRATE/NITRITE SENSOR PROTEIN NARX-RELATED"/>
    <property type="match status" value="1"/>
</dbReference>
<organism evidence="7">
    <name type="scientific">freshwater metagenome</name>
    <dbReference type="NCBI Taxonomy" id="449393"/>
    <lineage>
        <taxon>unclassified sequences</taxon>
        <taxon>metagenomes</taxon>
        <taxon>ecological metagenomes</taxon>
    </lineage>
</organism>
<dbReference type="AlphaFoldDB" id="A0A6J6RWQ2"/>
<gene>
    <name evidence="7" type="ORF">UFOPK2761_00224</name>
</gene>
<dbReference type="InterPro" id="IPR011712">
    <property type="entry name" value="Sig_transdc_His_kin_sub3_dim/P"/>
</dbReference>
<feature type="transmembrane region" description="Helical" evidence="4">
    <location>
        <begin position="210"/>
        <end position="230"/>
    </location>
</feature>
<feature type="transmembrane region" description="Helical" evidence="4">
    <location>
        <begin position="12"/>
        <end position="31"/>
    </location>
</feature>
<dbReference type="GO" id="GO:0046983">
    <property type="term" value="F:protein dimerization activity"/>
    <property type="evidence" value="ECO:0007669"/>
    <property type="project" value="InterPro"/>
</dbReference>
<feature type="region of interest" description="Disordered" evidence="3">
    <location>
        <begin position="129"/>
        <end position="150"/>
    </location>
</feature>
<sequence>MQGAPLSFLRHPVLVFLVVSLLLVAGIFLATNELTARAAEQAAVEQAESINEFIVDTAVNPYLRTGLLDGNAGAVDRFVRRGLEVQTEELVGFDIITTTGRVAYDSTDVSVAFRDDVYPLSNKQQAVLRDGGTDSEVADPNSPRHRAREGDETGLVKIYTRVGATTSRNAIRRAERLGVPLSTEPALFVAYWDLEGVEERRERIFGDFRWITLAPLLLLAVISTVMLGLLTGQLRRGSRERERLLQTAIDASDAERRRIARDLHDGVVQDLAGSAFALSGAARDPATTPQTAEVLTSVSSSMRDSLKQMRSLLAEIHPPELHGRGLETALDDLIAPAAAAGIHASVSVSGIEGASDPEVALVWRVAQEAVRNATRHSGASTLAVTVRGDEEQLLLEVVDDGVGFDTTAPSEPDRFGLRGLRSLVRDVGGELDVTSAVGEGTSVRMAVRR</sequence>
<keyword evidence="4" id="KW-1133">Transmembrane helix</keyword>
<dbReference type="InterPro" id="IPR003594">
    <property type="entry name" value="HATPase_dom"/>
</dbReference>
<dbReference type="Gene3D" id="3.30.565.10">
    <property type="entry name" value="Histidine kinase-like ATPase, C-terminal domain"/>
    <property type="match status" value="1"/>
</dbReference>
<feature type="domain" description="Histidine kinase/HSP90-like ATPase" evidence="5">
    <location>
        <begin position="363"/>
        <end position="447"/>
    </location>
</feature>
<dbReference type="GO" id="GO:0000155">
    <property type="term" value="F:phosphorelay sensor kinase activity"/>
    <property type="evidence" value="ECO:0007669"/>
    <property type="project" value="InterPro"/>
</dbReference>
<dbReference type="EMBL" id="CAEZYQ010000001">
    <property type="protein sequence ID" value="CAB4726789.1"/>
    <property type="molecule type" value="Genomic_DNA"/>
</dbReference>
<evidence type="ECO:0000256" key="4">
    <source>
        <dbReference type="SAM" id="Phobius"/>
    </source>
</evidence>
<dbReference type="SUPFAM" id="SSF55874">
    <property type="entry name" value="ATPase domain of HSP90 chaperone/DNA topoisomerase II/histidine kinase"/>
    <property type="match status" value="1"/>
</dbReference>
<dbReference type="Pfam" id="PF07730">
    <property type="entry name" value="HisKA_3"/>
    <property type="match status" value="1"/>
</dbReference>
<dbReference type="InterPro" id="IPR036890">
    <property type="entry name" value="HATPase_C_sf"/>
</dbReference>
<keyword evidence="4" id="KW-0812">Transmembrane</keyword>
<reference evidence="7" key="1">
    <citation type="submission" date="2020-05" db="EMBL/GenBank/DDBJ databases">
        <authorList>
            <person name="Chiriac C."/>
            <person name="Salcher M."/>
            <person name="Ghai R."/>
            <person name="Kavagutti S V."/>
        </authorList>
    </citation>
    <scope>NUCLEOTIDE SEQUENCE</scope>
</reference>
<feature type="domain" description="Signal transduction histidine kinase subgroup 3 dimerisation and phosphoacceptor" evidence="6">
    <location>
        <begin position="255"/>
        <end position="321"/>
    </location>
</feature>
<keyword evidence="2" id="KW-0418">Kinase</keyword>
<dbReference type="InterPro" id="IPR050482">
    <property type="entry name" value="Sensor_HK_TwoCompSys"/>
</dbReference>
<evidence type="ECO:0000259" key="6">
    <source>
        <dbReference type="Pfam" id="PF07730"/>
    </source>
</evidence>
<dbReference type="CDD" id="cd16917">
    <property type="entry name" value="HATPase_UhpB-NarQ-NarX-like"/>
    <property type="match status" value="1"/>
</dbReference>
<name>A0A6J6RWQ2_9ZZZZ</name>
<evidence type="ECO:0000259" key="5">
    <source>
        <dbReference type="Pfam" id="PF02518"/>
    </source>
</evidence>
<keyword evidence="1" id="KW-0808">Transferase</keyword>
<evidence type="ECO:0000256" key="1">
    <source>
        <dbReference type="ARBA" id="ARBA00022679"/>
    </source>
</evidence>
<evidence type="ECO:0000256" key="3">
    <source>
        <dbReference type="SAM" id="MobiDB-lite"/>
    </source>
</evidence>